<accession>A0ABZ1CBF4</accession>
<proteinExistence type="inferred from homology"/>
<evidence type="ECO:0000259" key="10">
    <source>
        <dbReference type="Pfam" id="PF00288"/>
    </source>
</evidence>
<feature type="domain" description="GHMP kinase N-terminal" evidence="10">
    <location>
        <begin position="65"/>
        <end position="135"/>
    </location>
</feature>
<evidence type="ECO:0000256" key="9">
    <source>
        <dbReference type="HAMAP-Rule" id="MF_00061"/>
    </source>
</evidence>
<evidence type="ECO:0000256" key="7">
    <source>
        <dbReference type="ARBA" id="ARBA00022840"/>
    </source>
</evidence>
<dbReference type="HAMAP" id="MF_00061">
    <property type="entry name" value="IspE"/>
    <property type="match status" value="1"/>
</dbReference>
<keyword evidence="13" id="KW-1185">Reference proteome</keyword>
<comment type="function">
    <text evidence="9">Catalyzes the phosphorylation of the position 2 hydroxy group of 4-diphosphocytidyl-2C-methyl-D-erythritol.</text>
</comment>
<organism evidence="12 13">
    <name type="scientific">Actomonas aquatica</name>
    <dbReference type="NCBI Taxonomy" id="2866162"/>
    <lineage>
        <taxon>Bacteria</taxon>
        <taxon>Pseudomonadati</taxon>
        <taxon>Verrucomicrobiota</taxon>
        <taxon>Opitutia</taxon>
        <taxon>Opitutales</taxon>
        <taxon>Opitutaceae</taxon>
        <taxon>Actomonas</taxon>
    </lineage>
</organism>
<dbReference type="RefSeq" id="WP_225919702.1">
    <property type="nucleotide sequence ID" value="NZ_CP139781.1"/>
</dbReference>
<dbReference type="SUPFAM" id="SSF54211">
    <property type="entry name" value="Ribosomal protein S5 domain 2-like"/>
    <property type="match status" value="1"/>
</dbReference>
<evidence type="ECO:0000259" key="11">
    <source>
        <dbReference type="Pfam" id="PF08544"/>
    </source>
</evidence>
<comment type="catalytic activity">
    <reaction evidence="9">
        <text>4-CDP-2-C-methyl-D-erythritol + ATP = 4-CDP-2-C-methyl-D-erythritol 2-phosphate + ADP + H(+)</text>
        <dbReference type="Rhea" id="RHEA:18437"/>
        <dbReference type="ChEBI" id="CHEBI:15378"/>
        <dbReference type="ChEBI" id="CHEBI:30616"/>
        <dbReference type="ChEBI" id="CHEBI:57823"/>
        <dbReference type="ChEBI" id="CHEBI:57919"/>
        <dbReference type="ChEBI" id="CHEBI:456216"/>
        <dbReference type="EC" id="2.7.1.148"/>
    </reaction>
</comment>
<comment type="similarity">
    <text evidence="1 9">Belongs to the GHMP kinase family. IspE subfamily.</text>
</comment>
<evidence type="ECO:0000256" key="2">
    <source>
        <dbReference type="ARBA" id="ARBA00012052"/>
    </source>
</evidence>
<evidence type="ECO:0000313" key="12">
    <source>
        <dbReference type="EMBL" id="WRQ88568.1"/>
    </source>
</evidence>
<dbReference type="Proteomes" id="UP000738431">
    <property type="component" value="Chromosome"/>
</dbReference>
<evidence type="ECO:0000256" key="5">
    <source>
        <dbReference type="ARBA" id="ARBA00022741"/>
    </source>
</evidence>
<evidence type="ECO:0000256" key="1">
    <source>
        <dbReference type="ARBA" id="ARBA00009684"/>
    </source>
</evidence>
<keyword evidence="9" id="KW-0414">Isoprene biosynthesis</keyword>
<evidence type="ECO:0000256" key="6">
    <source>
        <dbReference type="ARBA" id="ARBA00022777"/>
    </source>
</evidence>
<evidence type="ECO:0000256" key="3">
    <source>
        <dbReference type="ARBA" id="ARBA00017473"/>
    </source>
</evidence>
<keyword evidence="7 9" id="KW-0067">ATP-binding</keyword>
<dbReference type="Gene3D" id="3.30.230.10">
    <property type="match status" value="1"/>
</dbReference>
<keyword evidence="5 9" id="KW-0547">Nucleotide-binding</keyword>
<dbReference type="PANTHER" id="PTHR43527:SF2">
    <property type="entry name" value="4-DIPHOSPHOCYTIDYL-2-C-METHYL-D-ERYTHRITOL KINASE, CHLOROPLASTIC"/>
    <property type="match status" value="1"/>
</dbReference>
<dbReference type="Gene3D" id="3.30.70.890">
    <property type="entry name" value="GHMP kinase, C-terminal domain"/>
    <property type="match status" value="1"/>
</dbReference>
<evidence type="ECO:0000313" key="13">
    <source>
        <dbReference type="Proteomes" id="UP000738431"/>
    </source>
</evidence>
<feature type="domain" description="GHMP kinase C-terminal" evidence="11">
    <location>
        <begin position="223"/>
        <end position="279"/>
    </location>
</feature>
<dbReference type="Pfam" id="PF08544">
    <property type="entry name" value="GHMP_kinases_C"/>
    <property type="match status" value="1"/>
</dbReference>
<evidence type="ECO:0000256" key="4">
    <source>
        <dbReference type="ARBA" id="ARBA00022679"/>
    </source>
</evidence>
<dbReference type="EC" id="2.7.1.148" evidence="2 9"/>
<feature type="active site" evidence="9">
    <location>
        <position position="9"/>
    </location>
</feature>
<feature type="binding site" evidence="9">
    <location>
        <begin position="93"/>
        <end position="103"/>
    </location>
    <ligand>
        <name>ATP</name>
        <dbReference type="ChEBI" id="CHEBI:30616"/>
    </ligand>
</feature>
<dbReference type="InterPro" id="IPR004424">
    <property type="entry name" value="IspE"/>
</dbReference>
<keyword evidence="4 9" id="KW-0808">Transferase</keyword>
<dbReference type="SUPFAM" id="SSF55060">
    <property type="entry name" value="GHMP Kinase, C-terminal domain"/>
    <property type="match status" value="1"/>
</dbReference>
<dbReference type="Pfam" id="PF00288">
    <property type="entry name" value="GHMP_kinases_N"/>
    <property type="match status" value="1"/>
</dbReference>
<dbReference type="NCBIfam" id="TIGR00154">
    <property type="entry name" value="ispE"/>
    <property type="match status" value="1"/>
</dbReference>
<name>A0ABZ1CBF4_9BACT</name>
<dbReference type="InterPro" id="IPR013750">
    <property type="entry name" value="GHMP_kinase_C_dom"/>
</dbReference>
<dbReference type="InterPro" id="IPR014721">
    <property type="entry name" value="Ribsml_uS5_D2-typ_fold_subgr"/>
</dbReference>
<dbReference type="InterPro" id="IPR006204">
    <property type="entry name" value="GHMP_kinase_N_dom"/>
</dbReference>
<dbReference type="GO" id="GO:0050515">
    <property type="term" value="F:4-(cytidine 5'-diphospho)-2-C-methyl-D-erythritol kinase activity"/>
    <property type="evidence" value="ECO:0007669"/>
    <property type="project" value="UniProtKB-EC"/>
</dbReference>
<feature type="active site" evidence="9">
    <location>
        <position position="135"/>
    </location>
</feature>
<evidence type="ECO:0000256" key="8">
    <source>
        <dbReference type="ARBA" id="ARBA00032554"/>
    </source>
</evidence>
<reference evidence="12 13" key="1">
    <citation type="submission" date="2023-12" db="EMBL/GenBank/DDBJ databases">
        <title>Description of an unclassified Opitutus bacterium of Verrucomicrobiota.</title>
        <authorList>
            <person name="Zhang D.-F."/>
        </authorList>
    </citation>
    <scope>NUCLEOTIDE SEQUENCE [LARGE SCALE GENOMIC DNA]</scope>
    <source>
        <strain evidence="12 13">WL0086</strain>
    </source>
</reference>
<gene>
    <name evidence="9 12" type="primary">ispE</name>
    <name evidence="12" type="ORF">K1X11_004075</name>
</gene>
<protein>
    <recommendedName>
        <fullName evidence="3 9">4-diphosphocytidyl-2-C-methyl-D-erythritol kinase</fullName>
        <shortName evidence="9">CMK</shortName>
        <ecNumber evidence="2 9">2.7.1.148</ecNumber>
    </recommendedName>
    <alternativeName>
        <fullName evidence="8 9">4-(cytidine-5'-diphospho)-2-C-methyl-D-erythritol kinase</fullName>
    </alternativeName>
</protein>
<dbReference type="PANTHER" id="PTHR43527">
    <property type="entry name" value="4-DIPHOSPHOCYTIDYL-2-C-METHYL-D-ERYTHRITOL KINASE, CHLOROPLASTIC"/>
    <property type="match status" value="1"/>
</dbReference>
<dbReference type="PIRSF" id="PIRSF010376">
    <property type="entry name" value="IspE"/>
    <property type="match status" value="1"/>
</dbReference>
<keyword evidence="6 9" id="KW-0418">Kinase</keyword>
<dbReference type="InterPro" id="IPR020568">
    <property type="entry name" value="Ribosomal_Su5_D2-typ_SF"/>
</dbReference>
<sequence length="297" mass="31723">MRSYFCPAKINAFLAITGRRDDGFHELVSVVAPLEFGDALEVTPTDDGAYSLTCDDAAVPTGEDNLVLKAARAFAAKTGWTGGAGFHLRKRVPMGAGLGGGSSNAAMAFRALNHLAGEPLDRGGLEALAAEVGSDCPLFLRDAPVIMRGRGERLEDLPAEVVQRLAEKRVLVFKPGFSINTAWAYRTLAQGAPRGYLPTADAEAWLRSWIKTPVASVHDLGFNSLEVPAFDKHLALPTMIKVLQHKHGVRARMSGSGSACYAFLDTDAAVDDITATIREGWGEAALCEVTRIRDGVS</sequence>
<comment type="pathway">
    <text evidence="9">Isoprenoid biosynthesis; isopentenyl diphosphate biosynthesis via DXP pathway; isopentenyl diphosphate from 1-deoxy-D-xylulose 5-phosphate: step 3/6.</text>
</comment>
<dbReference type="EMBL" id="CP139781">
    <property type="protein sequence ID" value="WRQ88568.1"/>
    <property type="molecule type" value="Genomic_DNA"/>
</dbReference>
<dbReference type="InterPro" id="IPR036554">
    <property type="entry name" value="GHMP_kinase_C_sf"/>
</dbReference>